<evidence type="ECO:0000256" key="8">
    <source>
        <dbReference type="ARBA" id="ARBA00023136"/>
    </source>
</evidence>
<keyword evidence="4" id="KW-0997">Cell inner membrane</keyword>
<comment type="subcellular location">
    <subcellularLocation>
        <location evidence="1">Cell inner membrane</location>
        <topology evidence="1">Peripheral membrane protein</topology>
        <orientation evidence="1">Cytoplasmic side</orientation>
    </subcellularLocation>
</comment>
<protein>
    <recommendedName>
        <fullName evidence="10">Lipopolysaccharide heptosyltransferase 1</fullName>
        <ecNumber evidence="9">2.4.99.23</ecNumber>
    </recommendedName>
    <alternativeName>
        <fullName evidence="11">ADP-heptose:lipopolysaccharide heptosyltransferase I</fullName>
    </alternativeName>
</protein>
<gene>
    <name evidence="13" type="ORF">MNB_SV-10-305</name>
</gene>
<keyword evidence="5 13" id="KW-0328">Glycosyltransferase</keyword>
<dbReference type="GO" id="GO:0009244">
    <property type="term" value="P:lipopolysaccharide core region biosynthetic process"/>
    <property type="evidence" value="ECO:0007669"/>
    <property type="project" value="InterPro"/>
</dbReference>
<dbReference type="GO" id="GO:0005886">
    <property type="term" value="C:plasma membrane"/>
    <property type="evidence" value="ECO:0007669"/>
    <property type="project" value="UniProtKB-SubCell"/>
</dbReference>
<name>A0A1W1CNF9_9ZZZZ</name>
<evidence type="ECO:0000256" key="2">
    <source>
        <dbReference type="ARBA" id="ARBA00004713"/>
    </source>
</evidence>
<keyword evidence="6 13" id="KW-0808">Transferase</keyword>
<dbReference type="InterPro" id="IPR011908">
    <property type="entry name" value="LipoPS_heptosylTferase-I"/>
</dbReference>
<proteinExistence type="predicted"/>
<dbReference type="Pfam" id="PF01075">
    <property type="entry name" value="Glyco_transf_9"/>
    <property type="match status" value="1"/>
</dbReference>
<dbReference type="SUPFAM" id="SSF53756">
    <property type="entry name" value="UDP-Glycosyltransferase/glycogen phosphorylase"/>
    <property type="match status" value="1"/>
</dbReference>
<reference evidence="13" key="1">
    <citation type="submission" date="2016-10" db="EMBL/GenBank/DDBJ databases">
        <authorList>
            <person name="de Groot N.N."/>
        </authorList>
    </citation>
    <scope>NUCLEOTIDE SEQUENCE</scope>
</reference>
<dbReference type="InterPro" id="IPR002201">
    <property type="entry name" value="Glyco_trans_9"/>
</dbReference>
<evidence type="ECO:0000256" key="5">
    <source>
        <dbReference type="ARBA" id="ARBA00022676"/>
    </source>
</evidence>
<evidence type="ECO:0000256" key="10">
    <source>
        <dbReference type="ARBA" id="ARBA00044190"/>
    </source>
</evidence>
<comment type="catalytic activity">
    <reaction evidence="12">
        <text>an alpha-Kdo-(2-&gt;4)-alpha-Kdo-(2-&gt;6)-lipid A + ADP-L-glycero-beta-D-manno-heptose = an L-alpha-D-Hep-(1-&gt;5)-[alpha-Kdo-(2-&gt;4)]-alpha-Kdo-(2-&gt;6)-lipid A + ADP + H(+)</text>
        <dbReference type="Rhea" id="RHEA:74067"/>
        <dbReference type="ChEBI" id="CHEBI:15378"/>
        <dbReference type="ChEBI" id="CHEBI:61506"/>
        <dbReference type="ChEBI" id="CHEBI:176431"/>
        <dbReference type="ChEBI" id="CHEBI:193068"/>
        <dbReference type="ChEBI" id="CHEBI:456216"/>
        <dbReference type="EC" id="2.4.99.23"/>
    </reaction>
</comment>
<dbReference type="AlphaFoldDB" id="A0A1W1CNF9"/>
<dbReference type="InterPro" id="IPR051199">
    <property type="entry name" value="LPS_LOS_Heptosyltrfase"/>
</dbReference>
<dbReference type="EMBL" id="FPHL01000047">
    <property type="protein sequence ID" value="SFV67309.1"/>
    <property type="molecule type" value="Genomic_DNA"/>
</dbReference>
<evidence type="ECO:0000256" key="3">
    <source>
        <dbReference type="ARBA" id="ARBA00022475"/>
    </source>
</evidence>
<keyword evidence="8" id="KW-0472">Membrane</keyword>
<evidence type="ECO:0000256" key="11">
    <source>
        <dbReference type="ARBA" id="ARBA00044330"/>
    </source>
</evidence>
<evidence type="ECO:0000313" key="13">
    <source>
        <dbReference type="EMBL" id="SFV67309.1"/>
    </source>
</evidence>
<accession>A0A1W1CNF9</accession>
<dbReference type="PANTHER" id="PTHR30160:SF19">
    <property type="entry name" value="LIPOPOLYSACCHARIDE HEPTOSYLTRANSFERASE 1"/>
    <property type="match status" value="1"/>
</dbReference>
<dbReference type="GO" id="GO:0008713">
    <property type="term" value="F:ADP-heptose-lipopolysaccharide heptosyltransferase activity"/>
    <property type="evidence" value="ECO:0007669"/>
    <property type="project" value="TreeGrafter"/>
</dbReference>
<keyword evidence="7" id="KW-0448">Lipopolysaccharide biosynthesis</keyword>
<evidence type="ECO:0000256" key="6">
    <source>
        <dbReference type="ARBA" id="ARBA00022679"/>
    </source>
</evidence>
<dbReference type="CDD" id="cd03789">
    <property type="entry name" value="GT9_LPS_heptosyltransferase"/>
    <property type="match status" value="1"/>
</dbReference>
<dbReference type="GO" id="GO:0005829">
    <property type="term" value="C:cytosol"/>
    <property type="evidence" value="ECO:0007669"/>
    <property type="project" value="TreeGrafter"/>
</dbReference>
<comment type="pathway">
    <text evidence="2">Bacterial outer membrane biogenesis; LPS core biosynthesis.</text>
</comment>
<sequence length="331" mass="37218">MRIAIVKLSALGDIVHAMVVLQFIREAMPQSRIDWVVEEHFSGILEYNPHIDTILPVNLKALKKEKSHIFSEFRRLKAYARNRYDLVIDMQGLIKSAVVARILGPSCGFDRHSVRERAAALLYSRAFRIPYEKNVIMRNTDLVAAALNFHIGFDALMEKKPFLFYPDSACGKTISFLMQEKKNIVHILGSSWESKVYPKEKFVEMIEALPGNHLLVWGNDAEKSRADFIAGKCEARVLPPMNLNELKALVAAADLVIGGDSGPTHMAWALNRPSITIFGPTPSFRNVLETKINRVIDCGKKIDPLKLDKNELCINTISAHKIVTLAKELLS</sequence>
<dbReference type="PANTHER" id="PTHR30160">
    <property type="entry name" value="TETRAACYLDISACCHARIDE 4'-KINASE-RELATED"/>
    <property type="match status" value="1"/>
</dbReference>
<organism evidence="13">
    <name type="scientific">hydrothermal vent metagenome</name>
    <dbReference type="NCBI Taxonomy" id="652676"/>
    <lineage>
        <taxon>unclassified sequences</taxon>
        <taxon>metagenomes</taxon>
        <taxon>ecological metagenomes</taxon>
    </lineage>
</organism>
<evidence type="ECO:0000256" key="12">
    <source>
        <dbReference type="ARBA" id="ARBA00049201"/>
    </source>
</evidence>
<evidence type="ECO:0000256" key="4">
    <source>
        <dbReference type="ARBA" id="ARBA00022519"/>
    </source>
</evidence>
<evidence type="ECO:0000256" key="9">
    <source>
        <dbReference type="ARBA" id="ARBA00044041"/>
    </source>
</evidence>
<dbReference type="NCBIfam" id="TIGR02193">
    <property type="entry name" value="heptsyl_trn_I"/>
    <property type="match status" value="1"/>
</dbReference>
<dbReference type="Gene3D" id="3.40.50.2000">
    <property type="entry name" value="Glycogen Phosphorylase B"/>
    <property type="match status" value="2"/>
</dbReference>
<dbReference type="EC" id="2.4.99.23" evidence="9"/>
<evidence type="ECO:0000256" key="7">
    <source>
        <dbReference type="ARBA" id="ARBA00022985"/>
    </source>
</evidence>
<evidence type="ECO:0000256" key="1">
    <source>
        <dbReference type="ARBA" id="ARBA00004515"/>
    </source>
</evidence>
<keyword evidence="3" id="KW-1003">Cell membrane</keyword>